<organism evidence="7 8">
    <name type="scientific">Devosia nanyangense</name>
    <dbReference type="NCBI Taxonomy" id="1228055"/>
    <lineage>
        <taxon>Bacteria</taxon>
        <taxon>Pseudomonadati</taxon>
        <taxon>Pseudomonadota</taxon>
        <taxon>Alphaproteobacteria</taxon>
        <taxon>Hyphomicrobiales</taxon>
        <taxon>Devosiaceae</taxon>
        <taxon>Devosia</taxon>
    </lineage>
</organism>
<feature type="chain" id="PRO_5037794623" evidence="5">
    <location>
        <begin position="24"/>
        <end position="540"/>
    </location>
</feature>
<reference evidence="7" key="1">
    <citation type="submission" date="2020-07" db="EMBL/GenBank/DDBJ databases">
        <title>Huge and variable diversity of episymbiotic CPR bacteria and DPANN archaea in groundwater ecosystems.</title>
        <authorList>
            <person name="He C.Y."/>
            <person name="Keren R."/>
            <person name="Whittaker M."/>
            <person name="Farag I.F."/>
            <person name="Doudna J."/>
            <person name="Cate J.H.D."/>
            <person name="Banfield J.F."/>
        </authorList>
    </citation>
    <scope>NUCLEOTIDE SEQUENCE</scope>
    <source>
        <strain evidence="7">NC_groundwater_1586_Pr3_B-0.1um_66_15</strain>
    </source>
</reference>
<dbReference type="InterPro" id="IPR039424">
    <property type="entry name" value="SBP_5"/>
</dbReference>
<dbReference type="PANTHER" id="PTHR30290:SF9">
    <property type="entry name" value="OLIGOPEPTIDE-BINDING PROTEIN APPA"/>
    <property type="match status" value="1"/>
</dbReference>
<evidence type="ECO:0000256" key="1">
    <source>
        <dbReference type="ARBA" id="ARBA00004418"/>
    </source>
</evidence>
<protein>
    <submittedName>
        <fullName evidence="7">Peptide ABC transporter substrate-binding protein</fullName>
    </submittedName>
</protein>
<gene>
    <name evidence="7" type="ORF">HY834_06625</name>
</gene>
<evidence type="ECO:0000313" key="7">
    <source>
        <dbReference type="EMBL" id="MBI4921408.1"/>
    </source>
</evidence>
<feature type="signal peptide" evidence="5">
    <location>
        <begin position="1"/>
        <end position="23"/>
    </location>
</feature>
<dbReference type="GO" id="GO:0015833">
    <property type="term" value="P:peptide transport"/>
    <property type="evidence" value="ECO:0007669"/>
    <property type="project" value="TreeGrafter"/>
</dbReference>
<comment type="caution">
    <text evidence="7">The sequence shown here is derived from an EMBL/GenBank/DDBJ whole genome shotgun (WGS) entry which is preliminary data.</text>
</comment>
<dbReference type="AlphaFoldDB" id="A0A933L271"/>
<evidence type="ECO:0000256" key="4">
    <source>
        <dbReference type="ARBA" id="ARBA00022729"/>
    </source>
</evidence>
<keyword evidence="3" id="KW-0813">Transport</keyword>
<evidence type="ECO:0000259" key="6">
    <source>
        <dbReference type="Pfam" id="PF00496"/>
    </source>
</evidence>
<accession>A0A933L271</accession>
<dbReference type="SUPFAM" id="SSF53850">
    <property type="entry name" value="Periplasmic binding protein-like II"/>
    <property type="match status" value="2"/>
</dbReference>
<dbReference type="Gene3D" id="3.40.190.10">
    <property type="entry name" value="Periplasmic binding protein-like II"/>
    <property type="match status" value="1"/>
</dbReference>
<proteinExistence type="inferred from homology"/>
<sequence>MRMLKATAVALLLQTALMGTVYAQALNGNPMSDVRVRQAIAYAIDKDTIIATVLGGYAVRADGLLPNGPFKSPNLDPYPFNPDKARELLKQAGWDSSRTLEMVFYYDDQVTANLMTVLQAELADVGITMNYHLLVGDVAKTLNSIPDDPKGKSVVTWDLGYGARAAIAMQEYFNDYATGKASADGFPGSPELDGLIADSNSSTDPEVTKKALMSIDEYINKNALTIPLYYQQLYAVESNRLNRNGEPHGNDQFNYDWNIQNWTVEPDADGKKVMYTNAAPVDYFEEPWVNLGLWAGNKMIWAHMLSAKPFMDGVAEGDLADTYKVSDDGKTVTFTMRDGTTWQDGEPITTDDVVWSLETALKVPTLHGVLANTFNSIEGAADFVAGTAPHISGISVDGKTITIKFAKVDPNVLLSFTQWGPLPKKYFEGVDPTLLQQAPFWQKPVGSGPFMVEEAKFGDFTSFVPFDGYWKGKAKIDQIIAWASGDGDANMVKNAAAHRIDFAITKAVNDLETLKTLDFMKLTPLDIPYTRMIWINQYDK</sequence>
<dbReference type="InterPro" id="IPR000914">
    <property type="entry name" value="SBP_5_dom"/>
</dbReference>
<name>A0A933L271_9HYPH</name>
<comment type="subcellular location">
    <subcellularLocation>
        <location evidence="1">Periplasm</location>
    </subcellularLocation>
</comment>
<dbReference type="EMBL" id="JACRAF010000019">
    <property type="protein sequence ID" value="MBI4921408.1"/>
    <property type="molecule type" value="Genomic_DNA"/>
</dbReference>
<dbReference type="GO" id="GO:1904680">
    <property type="term" value="F:peptide transmembrane transporter activity"/>
    <property type="evidence" value="ECO:0007669"/>
    <property type="project" value="TreeGrafter"/>
</dbReference>
<comment type="similarity">
    <text evidence="2">Belongs to the bacterial solute-binding protein 5 family.</text>
</comment>
<feature type="domain" description="Solute-binding protein family 5" evidence="6">
    <location>
        <begin position="20"/>
        <end position="133"/>
    </location>
</feature>
<evidence type="ECO:0000256" key="3">
    <source>
        <dbReference type="ARBA" id="ARBA00022448"/>
    </source>
</evidence>
<dbReference type="Proteomes" id="UP000782610">
    <property type="component" value="Unassembled WGS sequence"/>
</dbReference>
<dbReference type="Pfam" id="PF00496">
    <property type="entry name" value="SBP_bac_5"/>
    <property type="match status" value="2"/>
</dbReference>
<evidence type="ECO:0000313" key="8">
    <source>
        <dbReference type="Proteomes" id="UP000782610"/>
    </source>
</evidence>
<feature type="domain" description="Solute-binding protein family 5" evidence="6">
    <location>
        <begin position="317"/>
        <end position="537"/>
    </location>
</feature>
<dbReference type="PANTHER" id="PTHR30290">
    <property type="entry name" value="PERIPLASMIC BINDING COMPONENT OF ABC TRANSPORTER"/>
    <property type="match status" value="1"/>
</dbReference>
<keyword evidence="4 5" id="KW-0732">Signal</keyword>
<evidence type="ECO:0000256" key="5">
    <source>
        <dbReference type="SAM" id="SignalP"/>
    </source>
</evidence>
<dbReference type="Gene3D" id="3.10.105.10">
    <property type="entry name" value="Dipeptide-binding Protein, Domain 3"/>
    <property type="match status" value="1"/>
</dbReference>
<evidence type="ECO:0000256" key="2">
    <source>
        <dbReference type="ARBA" id="ARBA00005695"/>
    </source>
</evidence>